<protein>
    <submittedName>
        <fullName evidence="6">Winged helix-turn-helix domain-containing protein</fullName>
    </submittedName>
</protein>
<evidence type="ECO:0000256" key="4">
    <source>
        <dbReference type="PROSITE-ProRule" id="PRU01091"/>
    </source>
</evidence>
<dbReference type="InterPro" id="IPR016032">
    <property type="entry name" value="Sig_transdc_resp-reg_C-effctor"/>
</dbReference>
<dbReference type="RefSeq" id="WP_379186028.1">
    <property type="nucleotide sequence ID" value="NZ_JBHSOW010000002.1"/>
</dbReference>
<proteinExistence type="predicted"/>
<name>A0ABW0VQ41_9BACL</name>
<reference evidence="7" key="1">
    <citation type="journal article" date="2019" name="Int. J. Syst. Evol. Microbiol.">
        <title>The Global Catalogue of Microorganisms (GCM) 10K type strain sequencing project: providing services to taxonomists for standard genome sequencing and annotation.</title>
        <authorList>
            <consortium name="The Broad Institute Genomics Platform"/>
            <consortium name="The Broad Institute Genome Sequencing Center for Infectious Disease"/>
            <person name="Wu L."/>
            <person name="Ma J."/>
        </authorList>
    </citation>
    <scope>NUCLEOTIDE SEQUENCE [LARGE SCALE GENOMIC DNA]</scope>
    <source>
        <strain evidence="7">CGMCC 1.3240</strain>
    </source>
</reference>
<evidence type="ECO:0000256" key="2">
    <source>
        <dbReference type="ARBA" id="ARBA00023125"/>
    </source>
</evidence>
<evidence type="ECO:0000313" key="7">
    <source>
        <dbReference type="Proteomes" id="UP001596047"/>
    </source>
</evidence>
<dbReference type="CDD" id="cd00383">
    <property type="entry name" value="trans_reg_C"/>
    <property type="match status" value="1"/>
</dbReference>
<keyword evidence="3" id="KW-0804">Transcription</keyword>
<dbReference type="SUPFAM" id="SSF46894">
    <property type="entry name" value="C-terminal effector domain of the bipartite response regulators"/>
    <property type="match status" value="1"/>
</dbReference>
<evidence type="ECO:0000256" key="1">
    <source>
        <dbReference type="ARBA" id="ARBA00023015"/>
    </source>
</evidence>
<feature type="domain" description="OmpR/PhoB-type" evidence="5">
    <location>
        <begin position="1"/>
        <end position="51"/>
    </location>
</feature>
<dbReference type="Gene3D" id="1.10.10.10">
    <property type="entry name" value="Winged helix-like DNA-binding domain superfamily/Winged helix DNA-binding domain"/>
    <property type="match status" value="1"/>
</dbReference>
<dbReference type="Proteomes" id="UP001596047">
    <property type="component" value="Unassembled WGS sequence"/>
</dbReference>
<organism evidence="6 7">
    <name type="scientific">Paenibacillus solisilvae</name>
    <dbReference type="NCBI Taxonomy" id="2486751"/>
    <lineage>
        <taxon>Bacteria</taxon>
        <taxon>Bacillati</taxon>
        <taxon>Bacillota</taxon>
        <taxon>Bacilli</taxon>
        <taxon>Bacillales</taxon>
        <taxon>Paenibacillaceae</taxon>
        <taxon>Paenibacillus</taxon>
    </lineage>
</organism>
<accession>A0ABW0VQ41</accession>
<evidence type="ECO:0000259" key="5">
    <source>
        <dbReference type="PROSITE" id="PS51755"/>
    </source>
</evidence>
<keyword evidence="7" id="KW-1185">Reference proteome</keyword>
<dbReference type="EMBL" id="JBHSOW010000002">
    <property type="protein sequence ID" value="MFC5647588.1"/>
    <property type="molecule type" value="Genomic_DNA"/>
</dbReference>
<comment type="caution">
    <text evidence="6">The sequence shown here is derived from an EMBL/GenBank/DDBJ whole genome shotgun (WGS) entry which is preliminary data.</text>
</comment>
<gene>
    <name evidence="6" type="ORF">ACFPYJ_00290</name>
</gene>
<evidence type="ECO:0000256" key="3">
    <source>
        <dbReference type="ARBA" id="ARBA00023163"/>
    </source>
</evidence>
<dbReference type="PROSITE" id="PS51755">
    <property type="entry name" value="OMPR_PHOB"/>
    <property type="match status" value="1"/>
</dbReference>
<dbReference type="Pfam" id="PF00486">
    <property type="entry name" value="Trans_reg_C"/>
    <property type="match status" value="1"/>
</dbReference>
<dbReference type="InterPro" id="IPR036388">
    <property type="entry name" value="WH-like_DNA-bd_sf"/>
</dbReference>
<dbReference type="InterPro" id="IPR001867">
    <property type="entry name" value="OmpR/PhoB-type_DNA-bd"/>
</dbReference>
<feature type="DNA-binding region" description="OmpR/PhoB-type" evidence="4">
    <location>
        <begin position="1"/>
        <end position="51"/>
    </location>
</feature>
<keyword evidence="1" id="KW-0805">Transcription regulation</keyword>
<sequence length="51" mass="6023">MDVERMSVFRAEQAIHLTKKEFDILRLFLLNPGHVVTRDQLLDENWGTEPL</sequence>
<evidence type="ECO:0000313" key="6">
    <source>
        <dbReference type="EMBL" id="MFC5647588.1"/>
    </source>
</evidence>
<keyword evidence="2 4" id="KW-0238">DNA-binding</keyword>